<comment type="caution">
    <text evidence="1">The sequence shown here is derived from an EMBL/GenBank/DDBJ whole genome shotgun (WGS) entry which is preliminary data.</text>
</comment>
<accession>A0ABQ7YI18</accession>
<dbReference type="EMBL" id="JAGKQM010000017">
    <property type="protein sequence ID" value="KAH0867843.1"/>
    <property type="molecule type" value="Genomic_DNA"/>
</dbReference>
<protein>
    <submittedName>
        <fullName evidence="1">Uncharacterized protein</fullName>
    </submittedName>
</protein>
<evidence type="ECO:0000313" key="2">
    <source>
        <dbReference type="Proteomes" id="UP000824890"/>
    </source>
</evidence>
<dbReference type="Proteomes" id="UP000824890">
    <property type="component" value="Unassembled WGS sequence"/>
</dbReference>
<name>A0ABQ7YI18_BRANA</name>
<gene>
    <name evidence="1" type="ORF">HID58_074865</name>
</gene>
<organism evidence="1 2">
    <name type="scientific">Brassica napus</name>
    <name type="common">Rape</name>
    <dbReference type="NCBI Taxonomy" id="3708"/>
    <lineage>
        <taxon>Eukaryota</taxon>
        <taxon>Viridiplantae</taxon>
        <taxon>Streptophyta</taxon>
        <taxon>Embryophyta</taxon>
        <taxon>Tracheophyta</taxon>
        <taxon>Spermatophyta</taxon>
        <taxon>Magnoliopsida</taxon>
        <taxon>eudicotyledons</taxon>
        <taxon>Gunneridae</taxon>
        <taxon>Pentapetalae</taxon>
        <taxon>rosids</taxon>
        <taxon>malvids</taxon>
        <taxon>Brassicales</taxon>
        <taxon>Brassicaceae</taxon>
        <taxon>Brassiceae</taxon>
        <taxon>Brassica</taxon>
    </lineage>
</organism>
<proteinExistence type="predicted"/>
<keyword evidence="2" id="KW-1185">Reference proteome</keyword>
<reference evidence="1 2" key="1">
    <citation type="submission" date="2021-05" db="EMBL/GenBank/DDBJ databases">
        <title>Genome Assembly of Synthetic Allotetraploid Brassica napus Reveals Homoeologous Exchanges between Subgenomes.</title>
        <authorList>
            <person name="Davis J.T."/>
        </authorList>
    </citation>
    <scope>NUCLEOTIDE SEQUENCE [LARGE SCALE GENOMIC DNA]</scope>
    <source>
        <strain evidence="2">cv. Da-Ae</strain>
        <tissue evidence="1">Seedling</tissue>
    </source>
</reference>
<sequence>MSFYFDTTIPAIEAFTERLKGLQGEMSTHDKHRHLLPTLVVFPARRRKLMTRIYLLRKRRIGS</sequence>
<evidence type="ECO:0000313" key="1">
    <source>
        <dbReference type="EMBL" id="KAH0867843.1"/>
    </source>
</evidence>